<evidence type="ECO:0000256" key="4">
    <source>
        <dbReference type="ARBA" id="ARBA00023002"/>
    </source>
</evidence>
<accession>A0A4Z0A802</accession>
<dbReference type="SUPFAM" id="SSF51735">
    <property type="entry name" value="NAD(P)-binding Rossmann-fold domains"/>
    <property type="match status" value="1"/>
</dbReference>
<keyword evidence="9" id="KW-1185">Reference proteome</keyword>
<reference evidence="8 9" key="1">
    <citation type="submission" date="2019-02" db="EMBL/GenBank/DDBJ databases">
        <title>Genome sequencing of the rare red list fungi Hericium alpestre (H. flagellum).</title>
        <authorList>
            <person name="Buettner E."/>
            <person name="Kellner H."/>
        </authorList>
    </citation>
    <scope>NUCLEOTIDE SEQUENCE [LARGE SCALE GENOMIC DNA]</scope>
    <source>
        <strain evidence="8 9">DSM 108284</strain>
    </source>
</reference>
<dbReference type="OrthoDB" id="434986at2759"/>
<evidence type="ECO:0000256" key="2">
    <source>
        <dbReference type="ARBA" id="ARBA00008419"/>
    </source>
</evidence>
<comment type="similarity">
    <text evidence="2">Belongs to the 6-phosphogluconate dehydrogenase family.</text>
</comment>
<comment type="caution">
    <text evidence="8">The sequence shown here is derived from an EMBL/GenBank/DDBJ whole genome shotgun (WGS) entry which is preliminary data.</text>
</comment>
<keyword evidence="5" id="KW-0311">Gluconate utilization</keyword>
<dbReference type="Gene3D" id="1.10.1040.10">
    <property type="entry name" value="N-(1-d-carboxylethyl)-l-norvaline Dehydrogenase, domain 2"/>
    <property type="match status" value="1"/>
</dbReference>
<evidence type="ECO:0000259" key="7">
    <source>
        <dbReference type="SMART" id="SM01350"/>
    </source>
</evidence>
<gene>
    <name evidence="8" type="ORF">EWM64_g1562</name>
</gene>
<comment type="pathway">
    <text evidence="1">Carbohydrate degradation; pentose phosphate pathway; D-ribulose 5-phosphate from D-glucose 6-phosphate (oxidative stage): step 3/3.</text>
</comment>
<dbReference type="SUPFAM" id="SSF48179">
    <property type="entry name" value="6-phosphogluconate dehydrogenase C-terminal domain-like"/>
    <property type="match status" value="1"/>
</dbReference>
<sequence>MQNNIIYKKIAIVGAGSMGTMMSQLFAEADLDVSIFDVKGENVDIAIELARENPKVRGKIHGFKEYGPFVGSLGDEGGRLFLLSITHGWPADNVLNEIGKYLKPGDIVLDGGNEFYLESGDPDALDKVMPLLETVAAKDGNGRPCVRKMGPDGAGHYVKMVHNGIEQGMMSALCEAWGLLRYNMDLEMDEIGQIFSQWDRKGELRDNFLCDIGADISCRRPASDKRKYVLDEVMDKVVQDDDDSEGTGIWTVMEAARNHIAAPTIASGHFFRVASGSRAERLSVRRNLALSPASGVTVEDKAAFIEDLRLALYATFLASYVQGMNLISRQSHAAKWGTKLTDCLAVWRAGCIITSDDIIDRLQPIAEAKEGDIANLLEDPSIGKEFLRTYGPLKRVVAKAVEWDAYAPSVSATLEWVKYCGGEVLPTQFMEAELDYFGAHQYDKWGEEPGKAMTGKHHYEWKPA</sequence>
<evidence type="ECO:0000256" key="3">
    <source>
        <dbReference type="ARBA" id="ARBA00013011"/>
    </source>
</evidence>
<name>A0A4Z0A802_9AGAM</name>
<dbReference type="PANTHER" id="PTHR11811">
    <property type="entry name" value="6-PHOSPHOGLUCONATE DEHYDROGENASE"/>
    <property type="match status" value="1"/>
</dbReference>
<proteinExistence type="inferred from homology"/>
<dbReference type="EMBL" id="SFCI01000107">
    <property type="protein sequence ID" value="TFY82457.1"/>
    <property type="molecule type" value="Genomic_DNA"/>
</dbReference>
<dbReference type="InterPro" id="IPR006115">
    <property type="entry name" value="6PGDH_NADP-bd"/>
</dbReference>
<feature type="domain" description="6-phosphogluconate dehydrogenase C-terminal" evidence="7">
    <location>
        <begin position="155"/>
        <end position="462"/>
    </location>
</feature>
<dbReference type="GO" id="GO:0050661">
    <property type="term" value="F:NADP binding"/>
    <property type="evidence" value="ECO:0007669"/>
    <property type="project" value="InterPro"/>
</dbReference>
<evidence type="ECO:0000313" key="9">
    <source>
        <dbReference type="Proteomes" id="UP000298061"/>
    </source>
</evidence>
<dbReference type="SMART" id="SM01350">
    <property type="entry name" value="6PGD"/>
    <property type="match status" value="1"/>
</dbReference>
<dbReference type="InterPro" id="IPR013328">
    <property type="entry name" value="6PGD_dom2"/>
</dbReference>
<dbReference type="UniPathway" id="UPA00115">
    <property type="reaction ID" value="UER00410"/>
</dbReference>
<keyword evidence="6" id="KW-0570">Pentose shunt</keyword>
<dbReference type="Pfam" id="PF03446">
    <property type="entry name" value="NAD_binding_2"/>
    <property type="match status" value="1"/>
</dbReference>
<dbReference type="AlphaFoldDB" id="A0A4Z0A802"/>
<dbReference type="GO" id="GO:0004616">
    <property type="term" value="F:phosphogluconate dehydrogenase (decarboxylating) activity"/>
    <property type="evidence" value="ECO:0007669"/>
    <property type="project" value="UniProtKB-EC"/>
</dbReference>
<dbReference type="STRING" id="135208.A0A4Z0A802"/>
<dbReference type="EC" id="1.1.1.44" evidence="3"/>
<dbReference type="Proteomes" id="UP000298061">
    <property type="component" value="Unassembled WGS sequence"/>
</dbReference>
<evidence type="ECO:0000313" key="8">
    <source>
        <dbReference type="EMBL" id="TFY82457.1"/>
    </source>
</evidence>
<dbReference type="InterPro" id="IPR006114">
    <property type="entry name" value="6PGDH_C"/>
</dbReference>
<dbReference type="InterPro" id="IPR008927">
    <property type="entry name" value="6-PGluconate_DH-like_C_sf"/>
</dbReference>
<protein>
    <recommendedName>
        <fullName evidence="3">phosphogluconate dehydrogenase (NADP(+)-dependent, decarboxylating)</fullName>
        <ecNumber evidence="3">1.1.1.44</ecNumber>
    </recommendedName>
</protein>
<dbReference type="GO" id="GO:0019521">
    <property type="term" value="P:D-gluconate metabolic process"/>
    <property type="evidence" value="ECO:0007669"/>
    <property type="project" value="UniProtKB-KW"/>
</dbReference>
<dbReference type="Gene3D" id="3.40.50.720">
    <property type="entry name" value="NAD(P)-binding Rossmann-like Domain"/>
    <property type="match status" value="2"/>
</dbReference>
<evidence type="ECO:0000256" key="1">
    <source>
        <dbReference type="ARBA" id="ARBA00004874"/>
    </source>
</evidence>
<keyword evidence="4" id="KW-0560">Oxidoreductase</keyword>
<evidence type="ECO:0000256" key="6">
    <source>
        <dbReference type="ARBA" id="ARBA00023126"/>
    </source>
</evidence>
<evidence type="ECO:0000256" key="5">
    <source>
        <dbReference type="ARBA" id="ARBA00023064"/>
    </source>
</evidence>
<organism evidence="8 9">
    <name type="scientific">Hericium alpestre</name>
    <dbReference type="NCBI Taxonomy" id="135208"/>
    <lineage>
        <taxon>Eukaryota</taxon>
        <taxon>Fungi</taxon>
        <taxon>Dikarya</taxon>
        <taxon>Basidiomycota</taxon>
        <taxon>Agaricomycotina</taxon>
        <taxon>Agaricomycetes</taxon>
        <taxon>Russulales</taxon>
        <taxon>Hericiaceae</taxon>
        <taxon>Hericium</taxon>
    </lineage>
</organism>
<dbReference type="InterPro" id="IPR006183">
    <property type="entry name" value="Pgluconate_DH"/>
</dbReference>
<dbReference type="GO" id="GO:0006098">
    <property type="term" value="P:pentose-phosphate shunt"/>
    <property type="evidence" value="ECO:0007669"/>
    <property type="project" value="UniProtKB-UniPathway"/>
</dbReference>
<dbReference type="Pfam" id="PF00393">
    <property type="entry name" value="6PGD"/>
    <property type="match status" value="1"/>
</dbReference>
<dbReference type="InterPro" id="IPR036291">
    <property type="entry name" value="NAD(P)-bd_dom_sf"/>
</dbReference>